<name>A0ACC1JDS4_9FUNG</name>
<reference evidence="1" key="1">
    <citation type="submission" date="2022-07" db="EMBL/GenBank/DDBJ databases">
        <title>Phylogenomic reconstructions and comparative analyses of Kickxellomycotina fungi.</title>
        <authorList>
            <person name="Reynolds N.K."/>
            <person name="Stajich J.E."/>
            <person name="Barry K."/>
            <person name="Grigoriev I.V."/>
            <person name="Crous P."/>
            <person name="Smith M.E."/>
        </authorList>
    </citation>
    <scope>NUCLEOTIDE SEQUENCE</scope>
    <source>
        <strain evidence="1">NRRL 5244</strain>
    </source>
</reference>
<dbReference type="EMBL" id="JANBPW010000756">
    <property type="protein sequence ID" value="KAJ1948377.1"/>
    <property type="molecule type" value="Genomic_DNA"/>
</dbReference>
<dbReference type="Proteomes" id="UP001150603">
    <property type="component" value="Unassembled WGS sequence"/>
</dbReference>
<evidence type="ECO:0000313" key="2">
    <source>
        <dbReference type="Proteomes" id="UP001150603"/>
    </source>
</evidence>
<accession>A0ACC1JDS4</accession>
<comment type="caution">
    <text evidence="1">The sequence shown here is derived from an EMBL/GenBank/DDBJ whole genome shotgun (WGS) entry which is preliminary data.</text>
</comment>
<sequence length="204" mass="22832">MARVNATTWCAIYLAARRFVQRFQSSANSNQKDYVLINNSGQLYMGEYEDCPDEEFLSTAKVNLFSPLLLSKVLLSLLKHTATKEHLTRIINITSIAGNMVLWHTCPSYMLSKVALIHMTKDIAQKHAKYNINVNSISPGMFESQLMRDSLNKEEYEQLGEMIPLHGLGNPMDIAGIVICLASEAGPYITGTNVVVDSEFLIKE</sequence>
<evidence type="ECO:0000313" key="1">
    <source>
        <dbReference type="EMBL" id="KAJ1948377.1"/>
    </source>
</evidence>
<gene>
    <name evidence="1" type="ORF">FBU59_001627</name>
</gene>
<keyword evidence="2" id="KW-1185">Reference proteome</keyword>
<proteinExistence type="predicted"/>
<protein>
    <submittedName>
        <fullName evidence="1">Uncharacterized protein</fullName>
    </submittedName>
</protein>
<organism evidence="1 2">
    <name type="scientific">Linderina macrospora</name>
    <dbReference type="NCBI Taxonomy" id="4868"/>
    <lineage>
        <taxon>Eukaryota</taxon>
        <taxon>Fungi</taxon>
        <taxon>Fungi incertae sedis</taxon>
        <taxon>Zoopagomycota</taxon>
        <taxon>Kickxellomycotina</taxon>
        <taxon>Kickxellomycetes</taxon>
        <taxon>Kickxellales</taxon>
        <taxon>Kickxellaceae</taxon>
        <taxon>Linderina</taxon>
    </lineage>
</organism>